<name>A0A4U9Z733_9STRE</name>
<feature type="transmembrane region" description="Helical" evidence="1">
    <location>
        <begin position="20"/>
        <end position="40"/>
    </location>
</feature>
<evidence type="ECO:0000256" key="1">
    <source>
        <dbReference type="SAM" id="Phobius"/>
    </source>
</evidence>
<organism evidence="2 3">
    <name type="scientific">Streptococcus pseudoporcinus</name>
    <dbReference type="NCBI Taxonomy" id="361101"/>
    <lineage>
        <taxon>Bacteria</taxon>
        <taxon>Bacillati</taxon>
        <taxon>Bacillota</taxon>
        <taxon>Bacilli</taxon>
        <taxon>Lactobacillales</taxon>
        <taxon>Streptococcaceae</taxon>
        <taxon>Streptococcus</taxon>
    </lineage>
</organism>
<dbReference type="EMBL" id="LR594035">
    <property type="protein sequence ID" value="VTS35269.1"/>
    <property type="molecule type" value="Genomic_DNA"/>
</dbReference>
<evidence type="ECO:0000313" key="2">
    <source>
        <dbReference type="EMBL" id="VTS35269.1"/>
    </source>
</evidence>
<protein>
    <submittedName>
        <fullName evidence="2">Transport protein ComB</fullName>
    </submittedName>
</protein>
<dbReference type="Proteomes" id="UP000304914">
    <property type="component" value="Chromosome"/>
</dbReference>
<accession>A0A4U9Z733</accession>
<reference evidence="2 3" key="1">
    <citation type="submission" date="2019-05" db="EMBL/GenBank/DDBJ databases">
        <authorList>
            <consortium name="Pathogen Informatics"/>
        </authorList>
    </citation>
    <scope>NUCLEOTIDE SEQUENCE [LARGE SCALE GENOMIC DNA]</scope>
    <source>
        <strain evidence="2 3">NCTC5385</strain>
    </source>
</reference>
<keyword evidence="1" id="KW-0812">Transmembrane</keyword>
<keyword evidence="1" id="KW-0472">Membrane</keyword>
<proteinExistence type="predicted"/>
<dbReference type="RefSeq" id="WP_138068839.1">
    <property type="nucleotide sequence ID" value="NZ_LR594035.1"/>
</dbReference>
<gene>
    <name evidence="2" type="primary">comB_2</name>
    <name evidence="2" type="ORF">NCTC5385_01778</name>
</gene>
<keyword evidence="1" id="KW-1133">Transmembrane helix</keyword>
<dbReference type="AlphaFoldDB" id="A0A4U9Z733"/>
<evidence type="ECO:0000313" key="3">
    <source>
        <dbReference type="Proteomes" id="UP000304914"/>
    </source>
</evidence>
<sequence length="86" mass="10168">MNEDLLESSEYYQKRYHNFSTLIIIPIFSLLIFLGFFFIFMKKEITIKSVGTIKPVKIIEKIQSTSDNLVIKNNLEENRSVKKMTF</sequence>